<dbReference type="InterPro" id="IPR011051">
    <property type="entry name" value="RmlC_Cupin_sf"/>
</dbReference>
<dbReference type="InterPro" id="IPR014710">
    <property type="entry name" value="RmlC-like_jellyroll"/>
</dbReference>
<dbReference type="Pfam" id="PF05899">
    <property type="entry name" value="Cupin_3"/>
    <property type="match status" value="1"/>
</dbReference>
<dbReference type="Gene3D" id="2.60.120.10">
    <property type="entry name" value="Jelly Rolls"/>
    <property type="match status" value="1"/>
</dbReference>
<proteinExistence type="predicted"/>
<dbReference type="RefSeq" id="WP_007984338.1">
    <property type="nucleotide sequence ID" value="NZ_BAEM01000006.1"/>
</dbReference>
<dbReference type="InterPro" id="IPR008579">
    <property type="entry name" value="UGlyAH_Cupin_dom"/>
</dbReference>
<evidence type="ECO:0000313" key="3">
    <source>
        <dbReference type="Proteomes" id="UP000006320"/>
    </source>
</evidence>
<dbReference type="AlphaFoldDB" id="A0AAV3USX1"/>
<protein>
    <recommendedName>
        <fullName evidence="1">(S)-ureidoglycine aminohydrolase cupin domain-containing protein</fullName>
    </recommendedName>
</protein>
<dbReference type="PANTHER" id="PTHR40943:SF2">
    <property type="entry name" value="(S)-UREIDOGLYCINE AMINOHYDROLASE CUPIN DOMAIN-CONTAINING PROTEIN"/>
    <property type="match status" value="1"/>
</dbReference>
<organism evidence="2 3">
    <name type="scientific">Paraglaciecola chathamensis S18K6</name>
    <dbReference type="NCBI Taxonomy" id="1127672"/>
    <lineage>
        <taxon>Bacteria</taxon>
        <taxon>Pseudomonadati</taxon>
        <taxon>Pseudomonadota</taxon>
        <taxon>Gammaproteobacteria</taxon>
        <taxon>Alteromonadales</taxon>
        <taxon>Alteromonadaceae</taxon>
        <taxon>Paraglaciecola</taxon>
    </lineage>
</organism>
<dbReference type="SUPFAM" id="SSF51182">
    <property type="entry name" value="RmlC-like cupins"/>
    <property type="match status" value="1"/>
</dbReference>
<name>A0AAV3USX1_9ALTE</name>
<evidence type="ECO:0000259" key="1">
    <source>
        <dbReference type="Pfam" id="PF05899"/>
    </source>
</evidence>
<dbReference type="PANTHER" id="PTHR40943">
    <property type="entry name" value="CYTOPLASMIC PROTEIN-RELATED"/>
    <property type="match status" value="1"/>
</dbReference>
<gene>
    <name evidence="2" type="ORF">GCHA_0339</name>
</gene>
<sequence length="135" mass="15346">MLFGELKKQTFYLFGVFMRRLQTVVQHPSEAPSESYADPTILLEGNPLLEKWAHVAAGNDNIKVGVMTCEPSVNRSVKNGFFEFCYLIEGLIELTEEGGEPVTYKAGDTFLMQDGFQGIWRTIEKYKKVYVCVYS</sequence>
<evidence type="ECO:0000313" key="2">
    <source>
        <dbReference type="EMBL" id="GAC08303.1"/>
    </source>
</evidence>
<reference evidence="2 3" key="1">
    <citation type="journal article" date="2017" name="Antonie Van Leeuwenhoek">
        <title>Rhizobium rhizosphaerae sp. nov., a novel species isolated from rice rhizosphere.</title>
        <authorList>
            <person name="Zhao J.J."/>
            <person name="Zhang J."/>
            <person name="Zhang R.J."/>
            <person name="Zhang C.W."/>
            <person name="Yin H.Q."/>
            <person name="Zhang X.X."/>
        </authorList>
    </citation>
    <scope>NUCLEOTIDE SEQUENCE [LARGE SCALE GENOMIC DNA]</scope>
    <source>
        <strain evidence="2 3">S18K6</strain>
    </source>
</reference>
<dbReference type="Proteomes" id="UP000006320">
    <property type="component" value="Unassembled WGS sequence"/>
</dbReference>
<feature type="domain" description="(S)-ureidoglycine aminohydrolase cupin" evidence="1">
    <location>
        <begin position="60"/>
        <end position="130"/>
    </location>
</feature>
<accession>A0AAV3USX1</accession>
<dbReference type="EMBL" id="BAEM01000006">
    <property type="protein sequence ID" value="GAC08303.1"/>
    <property type="molecule type" value="Genomic_DNA"/>
</dbReference>
<comment type="caution">
    <text evidence="2">The sequence shown here is derived from an EMBL/GenBank/DDBJ whole genome shotgun (WGS) entry which is preliminary data.</text>
</comment>